<dbReference type="EMBL" id="MFAE01000006">
    <property type="protein sequence ID" value="OGD67315.1"/>
    <property type="molecule type" value="Genomic_DNA"/>
</dbReference>
<dbReference type="Pfam" id="PF18893">
    <property type="entry name" value="DUF5652"/>
    <property type="match status" value="1"/>
</dbReference>
<reference evidence="3 4" key="1">
    <citation type="journal article" date="2016" name="Nat. Commun.">
        <title>Thousands of microbial genomes shed light on interconnected biogeochemical processes in an aquifer system.</title>
        <authorList>
            <person name="Anantharaman K."/>
            <person name="Brown C.T."/>
            <person name="Hug L.A."/>
            <person name="Sharon I."/>
            <person name="Castelle C.J."/>
            <person name="Probst A.J."/>
            <person name="Thomas B.C."/>
            <person name="Singh A."/>
            <person name="Wilkins M.J."/>
            <person name="Karaoz U."/>
            <person name="Brodie E.L."/>
            <person name="Williams K.H."/>
            <person name="Hubbard S.S."/>
            <person name="Banfield J.F."/>
        </authorList>
    </citation>
    <scope>NUCLEOTIDE SEQUENCE [LARGE SCALE GENOMIC DNA]</scope>
</reference>
<comment type="caution">
    <text evidence="3">The sequence shown here is derived from an EMBL/GenBank/DDBJ whole genome shotgun (WGS) entry which is preliminary data.</text>
</comment>
<keyword evidence="1" id="KW-0472">Membrane</keyword>
<dbReference type="STRING" id="1797582.A2442_00925"/>
<proteinExistence type="predicted"/>
<feature type="transmembrane region" description="Helical" evidence="1">
    <location>
        <begin position="47"/>
        <end position="68"/>
    </location>
</feature>
<accession>A0A1F5EIW3</accession>
<dbReference type="Proteomes" id="UP000179003">
    <property type="component" value="Unassembled WGS sequence"/>
</dbReference>
<evidence type="ECO:0000256" key="1">
    <source>
        <dbReference type="SAM" id="Phobius"/>
    </source>
</evidence>
<keyword evidence="1" id="KW-1133">Transmembrane helix</keyword>
<name>A0A1F5EIW3_9BACT</name>
<organism evidence="3 4">
    <name type="scientific">Candidatus Campbellbacteria bacterium RIFOXYC2_FULL_35_25</name>
    <dbReference type="NCBI Taxonomy" id="1797582"/>
    <lineage>
        <taxon>Bacteria</taxon>
        <taxon>Candidatus Campbelliibacteriota</taxon>
    </lineage>
</organism>
<evidence type="ECO:0000313" key="4">
    <source>
        <dbReference type="Proteomes" id="UP000179003"/>
    </source>
</evidence>
<evidence type="ECO:0000313" key="3">
    <source>
        <dbReference type="EMBL" id="OGD67315.1"/>
    </source>
</evidence>
<sequence>MQIQQIQALQETNPELFILIIILIALWVLPWKGYALWRASKNGHSKWFVAIFLINTMAILDIIYIFFVDKKKRK</sequence>
<feature type="transmembrane region" description="Helical" evidence="1">
    <location>
        <begin position="16"/>
        <end position="35"/>
    </location>
</feature>
<keyword evidence="1" id="KW-0812">Transmembrane</keyword>
<dbReference type="AlphaFoldDB" id="A0A1F5EIW3"/>
<gene>
    <name evidence="3" type="ORF">A2442_00925</name>
</gene>
<feature type="domain" description="DUF5652" evidence="2">
    <location>
        <begin position="11"/>
        <end position="73"/>
    </location>
</feature>
<protein>
    <recommendedName>
        <fullName evidence="2">DUF5652 domain-containing protein</fullName>
    </recommendedName>
</protein>
<dbReference type="InterPro" id="IPR043712">
    <property type="entry name" value="DUF5652"/>
</dbReference>
<evidence type="ECO:0000259" key="2">
    <source>
        <dbReference type="Pfam" id="PF18893"/>
    </source>
</evidence>